<dbReference type="AlphaFoldDB" id="A0A9X1H9D6"/>
<proteinExistence type="predicted"/>
<dbReference type="Proteomes" id="UP001139366">
    <property type="component" value="Unassembled WGS sequence"/>
</dbReference>
<protein>
    <submittedName>
        <fullName evidence="1">Uncharacterized protein</fullName>
    </submittedName>
</protein>
<evidence type="ECO:0000313" key="2">
    <source>
        <dbReference type="Proteomes" id="UP001139366"/>
    </source>
</evidence>
<name>A0A9X1H9D6_9FLAO</name>
<organism evidence="1 2">
    <name type="scientific">Flavobacterium potami</name>
    <dbReference type="NCBI Taxonomy" id="2872310"/>
    <lineage>
        <taxon>Bacteria</taxon>
        <taxon>Pseudomonadati</taxon>
        <taxon>Bacteroidota</taxon>
        <taxon>Flavobacteriia</taxon>
        <taxon>Flavobacteriales</taxon>
        <taxon>Flavobacteriaceae</taxon>
        <taxon>Flavobacterium</taxon>
    </lineage>
</organism>
<dbReference type="RefSeq" id="WP_223705842.1">
    <property type="nucleotide sequence ID" value="NZ_JAINUY010000003.1"/>
</dbReference>
<gene>
    <name evidence="1" type="ORF">K6T82_10225</name>
</gene>
<dbReference type="EMBL" id="JAINUY010000003">
    <property type="protein sequence ID" value="MBZ4035144.1"/>
    <property type="molecule type" value="Genomic_DNA"/>
</dbReference>
<comment type="caution">
    <text evidence="1">The sequence shown here is derived from an EMBL/GenBank/DDBJ whole genome shotgun (WGS) entry which is preliminary data.</text>
</comment>
<sequence>MKTRNLSQKVNKVQLQFILEVSYKTARKEYQIILDSLALNRKYLTIKDLIDYGILT</sequence>
<accession>A0A9X1H9D6</accession>
<reference evidence="1 2" key="1">
    <citation type="journal article" date="2023" name="Antonie Van Leeuwenhoek">
        <title>Flavobacterium potami sp. nov., a multi-metal resistance genes harbouring bacterium isolated from shallow river silt.</title>
        <authorList>
            <person name="Li S."/>
            <person name="Mao S."/>
            <person name="Mu W."/>
            <person name="Guo B."/>
            <person name="Li C."/>
            <person name="Zhu Q."/>
            <person name="Hou X."/>
            <person name="Zhao Y."/>
            <person name="Wei S."/>
            <person name="Liu H."/>
            <person name="Liu A."/>
        </authorList>
    </citation>
    <scope>NUCLEOTIDE SEQUENCE [LARGE SCALE GENOMIC DNA]</scope>
    <source>
        <strain evidence="1 2">17A</strain>
    </source>
</reference>
<keyword evidence="2" id="KW-1185">Reference proteome</keyword>
<evidence type="ECO:0000313" key="1">
    <source>
        <dbReference type="EMBL" id="MBZ4035144.1"/>
    </source>
</evidence>